<dbReference type="RefSeq" id="WP_014547198.1">
    <property type="nucleotide sequence ID" value="NC_013410.1"/>
</dbReference>
<dbReference type="Proteomes" id="UP000000517">
    <property type="component" value="Chromosome"/>
</dbReference>
<dbReference type="KEGG" id="fsu:Fisuc_2592"/>
<keyword evidence="4" id="KW-1185">Reference proteome</keyword>
<evidence type="ECO:0000313" key="3">
    <source>
        <dbReference type="Proteomes" id="UP000000517"/>
    </source>
</evidence>
<dbReference type="HOGENOM" id="CLU_1466139_0_0_0"/>
<proteinExistence type="predicted"/>
<sequence>MKPQNRSESADKPKQGHPYSDLVQMATTLIYKDVSHVSLKQEAIIKLLKLATAELIAPNAENGLNDATSLKSELKIDLKIGDASVNQNTGRTATLLDLYAEHAAEYGFNKSFIAENEEPITDSVQEVLDGLVDSENKDHIYLIKSNPLSGAIEGFLRALLKASGIVAGNIKDLIESAKKITPQT</sequence>
<reference evidence="1 4" key="1">
    <citation type="submission" date="2009-10" db="EMBL/GenBank/DDBJ databases">
        <title>Complete sequence of Fibrobacter succinogenes subsp. succinogenes S85.</title>
        <authorList>
            <consortium name="US DOE Joint Genome Institute"/>
            <person name="Lucas S."/>
            <person name="Copeland A."/>
            <person name="Lapidus A."/>
            <person name="Glavina del Rio T."/>
            <person name="Tice H."/>
            <person name="Bruce D."/>
            <person name="Goodwin L."/>
            <person name="Pitluck S."/>
            <person name="Chertkov O."/>
            <person name="Detter J.C."/>
            <person name="Han C."/>
            <person name="Tapia R."/>
            <person name="Larimer F."/>
            <person name="Land M."/>
            <person name="Hauser L."/>
            <person name="Kyrpides N."/>
            <person name="Mikhailova N."/>
            <person name="Weimer P.J."/>
            <person name="Stevenson D.M."/>
            <person name="Boyum J."/>
            <person name="Brumm P.I."/>
            <person name="Mead D."/>
        </authorList>
    </citation>
    <scope>NUCLEOTIDE SEQUENCE [LARGE SCALE GENOMIC DNA]</scope>
    <source>
        <strain evidence="4">ATCC 19169 / S85</strain>
        <strain evidence="1">S85</strain>
    </source>
</reference>
<evidence type="ECO:0000313" key="1">
    <source>
        <dbReference type="EMBL" id="ACX76177.1"/>
    </source>
</evidence>
<reference evidence="2" key="3">
    <citation type="submission" date="2010-08" db="EMBL/GenBank/DDBJ databases">
        <authorList>
            <person name="Durkin A.S."/>
            <person name="Nelson K.E."/>
            <person name="Morrison M."/>
            <person name="Forsberg C.W."/>
            <person name="Wilson D.B."/>
            <person name="Russell J.B."/>
            <person name="Cann I.K.O."/>
            <person name="Mackie R.I."/>
            <person name="White B.A."/>
        </authorList>
    </citation>
    <scope>NUCLEOTIDE SEQUENCE</scope>
    <source>
        <strain evidence="2">S85</strain>
    </source>
</reference>
<dbReference type="AlphaFoldDB" id="C9RME5"/>
<protein>
    <submittedName>
        <fullName evidence="2">Uncharacterized protein</fullName>
    </submittedName>
</protein>
<dbReference type="EMBL" id="CP001792">
    <property type="protein sequence ID" value="ACX76177.1"/>
    <property type="molecule type" value="Genomic_DNA"/>
</dbReference>
<name>C9RME5_FIBSS</name>
<organism evidence="2 3">
    <name type="scientific">Fibrobacter succinogenes (strain ATCC 19169 / S85)</name>
    <dbReference type="NCBI Taxonomy" id="59374"/>
    <lineage>
        <taxon>Bacteria</taxon>
        <taxon>Pseudomonadati</taxon>
        <taxon>Fibrobacterota</taxon>
        <taxon>Fibrobacteria</taxon>
        <taxon>Fibrobacterales</taxon>
        <taxon>Fibrobacteraceae</taxon>
        <taxon>Fibrobacter</taxon>
    </lineage>
</organism>
<accession>C9RME5</accession>
<evidence type="ECO:0000313" key="4">
    <source>
        <dbReference type="Proteomes" id="UP000001497"/>
    </source>
</evidence>
<reference evidence="3" key="2">
    <citation type="submission" date="2010-08" db="EMBL/GenBank/DDBJ databases">
        <title>Complete sequence of Fibrobacter succinogenes subsp. succinogenes S85.</title>
        <authorList>
            <person name="Durkin A.S."/>
            <person name="Nelson K.E."/>
            <person name="Morrison M."/>
            <person name="Forsberg C.W."/>
            <person name="Wilson D.B."/>
            <person name="Russell J.B."/>
            <person name="Cann I.K.O."/>
            <person name="Mackie R.I."/>
            <person name="White B.A."/>
        </authorList>
    </citation>
    <scope>NUCLEOTIDE SEQUENCE [LARGE SCALE GENOMIC DNA]</scope>
    <source>
        <strain evidence="3">ATCC 19169 / S85</strain>
    </source>
</reference>
<dbReference type="EMBL" id="CP002158">
    <property type="protein sequence ID" value="ADL25686.1"/>
    <property type="molecule type" value="Genomic_DNA"/>
</dbReference>
<evidence type="ECO:0000313" key="2">
    <source>
        <dbReference type="EMBL" id="ADL25686.1"/>
    </source>
</evidence>
<dbReference type="KEGG" id="fsc:FSU_3162"/>
<gene>
    <name evidence="1" type="ordered locus">Fisuc_2592</name>
    <name evidence="2" type="ordered locus">FSU_3162</name>
</gene>
<dbReference type="Proteomes" id="UP000001497">
    <property type="component" value="Chromosome"/>
</dbReference>
<dbReference type="OrthoDB" id="9990423at2"/>